<sequence>MGVCGTVYGGQPEQAAVRSLEHISSTISLLAVRNQQPRQAYYGAVNITYLNFRVPLYILRPFTFVSTLETTVSIELMTMPTVIRPNDVVVGKFTEKPSSKQEFYEHMSLQSGDCGQDSIQTSVCNADSDTIVASKNGHVNTVLRAWEQHLHLELRPDDVWLAVLVQFSFFVNGPGRAELLRDRFVAHEGKQDLVVFVEHGATAQNIDMTALTEKLVDLVKERMVDETMADRLLPTFSTTLPSDRTIAAAVFLGTMKQYFAYGVQVECGFPSVTLLGECSDWADLARRPFCWWRADGMRQKAYSDEESQREYSWADEKWQRLEVSGVNGFPVIDQSEIPIGLARVPIAFGNQVVGEEGLGADGTETILLAGSGGMKLLDGRELTRVAPFSSWWLLQSKLELRERRPQIEPRPKGLVERKSGLYQKNSGGVVVKRTWMTRAYAKSLASSQHRLVARASYFISLLSRQEW</sequence>
<dbReference type="PANTHER" id="PTHR31252">
    <property type="entry name" value="DUF4419 DOMAIN-CONTAINING PROTEIN"/>
    <property type="match status" value="1"/>
</dbReference>
<gene>
    <name evidence="1" type="ORF">BDP81DRAFT_454193</name>
</gene>
<dbReference type="RefSeq" id="XP_060439738.1">
    <property type="nucleotide sequence ID" value="XM_060592910.1"/>
</dbReference>
<organism evidence="1 2">
    <name type="scientific">Colletotrichum phormii</name>
    <dbReference type="NCBI Taxonomy" id="359342"/>
    <lineage>
        <taxon>Eukaryota</taxon>
        <taxon>Fungi</taxon>
        <taxon>Dikarya</taxon>
        <taxon>Ascomycota</taxon>
        <taxon>Pezizomycotina</taxon>
        <taxon>Sordariomycetes</taxon>
        <taxon>Hypocreomycetidae</taxon>
        <taxon>Glomerellales</taxon>
        <taxon>Glomerellaceae</taxon>
        <taxon>Colletotrichum</taxon>
        <taxon>Colletotrichum acutatum species complex</taxon>
    </lineage>
</organism>
<evidence type="ECO:0000313" key="1">
    <source>
        <dbReference type="EMBL" id="KAK1623743.1"/>
    </source>
</evidence>
<keyword evidence="2" id="KW-1185">Reference proteome</keyword>
<comment type="caution">
    <text evidence="1">The sequence shown here is derived from an EMBL/GenBank/DDBJ whole genome shotgun (WGS) entry which is preliminary data.</text>
</comment>
<reference evidence="1" key="1">
    <citation type="submission" date="2021-06" db="EMBL/GenBank/DDBJ databases">
        <title>Comparative genomics, transcriptomics and evolutionary studies reveal genomic signatures of adaptation to plant cell wall in hemibiotrophic fungi.</title>
        <authorList>
            <consortium name="DOE Joint Genome Institute"/>
            <person name="Baroncelli R."/>
            <person name="Diaz J.F."/>
            <person name="Benocci T."/>
            <person name="Peng M."/>
            <person name="Battaglia E."/>
            <person name="Haridas S."/>
            <person name="Andreopoulos W."/>
            <person name="Labutti K."/>
            <person name="Pangilinan J."/>
            <person name="Floch G.L."/>
            <person name="Makela M.R."/>
            <person name="Henrissat B."/>
            <person name="Grigoriev I.V."/>
            <person name="Crouch J.A."/>
            <person name="De Vries R.P."/>
            <person name="Sukno S.A."/>
            <person name="Thon M.R."/>
        </authorList>
    </citation>
    <scope>NUCLEOTIDE SEQUENCE</scope>
    <source>
        <strain evidence="1">CBS 102054</strain>
    </source>
</reference>
<evidence type="ECO:0000313" key="2">
    <source>
        <dbReference type="Proteomes" id="UP001243989"/>
    </source>
</evidence>
<dbReference type="AlphaFoldDB" id="A0AAI9ZGF1"/>
<protein>
    <submittedName>
        <fullName evidence="1">Uncharacterized protein</fullName>
    </submittedName>
</protein>
<proteinExistence type="predicted"/>
<name>A0AAI9ZGF1_9PEZI</name>
<dbReference type="PANTHER" id="PTHR31252:SF11">
    <property type="entry name" value="DUF4419 DOMAIN-CONTAINING PROTEIN"/>
    <property type="match status" value="1"/>
</dbReference>
<dbReference type="Proteomes" id="UP001243989">
    <property type="component" value="Unassembled WGS sequence"/>
</dbReference>
<dbReference type="Pfam" id="PF14388">
    <property type="entry name" value="DUF4419"/>
    <property type="match status" value="2"/>
</dbReference>
<dbReference type="InterPro" id="IPR025533">
    <property type="entry name" value="DUF4419"/>
</dbReference>
<accession>A0AAI9ZGF1</accession>
<dbReference type="EMBL" id="JAHMHQ010000027">
    <property type="protein sequence ID" value="KAK1623743.1"/>
    <property type="molecule type" value="Genomic_DNA"/>
</dbReference>
<dbReference type="GeneID" id="85477772"/>